<comment type="subcellular location">
    <subcellularLocation>
        <location evidence="1">Membrane</location>
    </subcellularLocation>
</comment>
<feature type="transmembrane region" description="Helical" evidence="5">
    <location>
        <begin position="20"/>
        <end position="43"/>
    </location>
</feature>
<evidence type="ECO:0000256" key="2">
    <source>
        <dbReference type="ARBA" id="ARBA00022692"/>
    </source>
</evidence>
<feature type="transmembrane region" description="Helical" evidence="5">
    <location>
        <begin position="229"/>
        <end position="253"/>
    </location>
</feature>
<gene>
    <name evidence="7" type="primary">LOC115053627</name>
</gene>
<evidence type="ECO:0000256" key="5">
    <source>
        <dbReference type="SAM" id="Phobius"/>
    </source>
</evidence>
<name>A0A665WK40_ECHNA</name>
<dbReference type="AlphaFoldDB" id="A0A665WK40"/>
<sequence length="307" mass="35301">MKDNASLVGGKVLLRQINDRVLIVQMLVMVFLCINLLLISMFFKNESFYTTTRYILFAVNLLSDSFQLVVSDILLILVFFNLTFQVWLCVIICFVVIVYTTVTPVTLTAMTLERYVAVCMPLRHGEICSTRNTINCILIIHALGSVPSIFILSTFFGSASLKFYTKYQLCSVDIFILFRWQDNLRSAVYQIFFLIMCSIIVFCYVKIMKVAKAASGEDKRSSRKGLRTVALHGFQLLLCLIRLWCPFIETAIFAINVKLFIDVRYINYIIFNLAPKCLSPLVYGLWDETFSHALKKNAFCGFFRRNI</sequence>
<dbReference type="InterPro" id="IPR000276">
    <property type="entry name" value="GPCR_Rhodpsn"/>
</dbReference>
<dbReference type="GO" id="GO:0016020">
    <property type="term" value="C:membrane"/>
    <property type="evidence" value="ECO:0007669"/>
    <property type="project" value="UniProtKB-SubCell"/>
</dbReference>
<keyword evidence="8" id="KW-1185">Reference proteome</keyword>
<dbReference type="PRINTS" id="PR00237">
    <property type="entry name" value="GPCRRHODOPSN"/>
</dbReference>
<dbReference type="GO" id="GO:0004984">
    <property type="term" value="F:olfactory receptor activity"/>
    <property type="evidence" value="ECO:0007669"/>
    <property type="project" value="TreeGrafter"/>
</dbReference>
<evidence type="ECO:0000313" key="7">
    <source>
        <dbReference type="Ensembl" id="ENSENLP00000044040.1"/>
    </source>
</evidence>
<evidence type="ECO:0000256" key="4">
    <source>
        <dbReference type="ARBA" id="ARBA00023136"/>
    </source>
</evidence>
<evidence type="ECO:0000313" key="8">
    <source>
        <dbReference type="Proteomes" id="UP000472264"/>
    </source>
</evidence>
<proteinExistence type="predicted"/>
<dbReference type="InterPro" id="IPR017452">
    <property type="entry name" value="GPCR_Rhodpsn_7TM"/>
</dbReference>
<dbReference type="InterPro" id="IPR052921">
    <property type="entry name" value="GPCR1_Superfamily_Member"/>
</dbReference>
<dbReference type="PANTHER" id="PTHR26451">
    <property type="entry name" value="G_PROTEIN_RECEP_F1_2 DOMAIN-CONTAINING PROTEIN"/>
    <property type="match status" value="1"/>
</dbReference>
<dbReference type="PROSITE" id="PS50262">
    <property type="entry name" value="G_PROTEIN_RECEP_F1_2"/>
    <property type="match status" value="1"/>
</dbReference>
<dbReference type="SUPFAM" id="SSF81321">
    <property type="entry name" value="Family A G protein-coupled receptor-like"/>
    <property type="match status" value="1"/>
</dbReference>
<dbReference type="Gene3D" id="1.20.1070.10">
    <property type="entry name" value="Rhodopsin 7-helix transmembrane proteins"/>
    <property type="match status" value="1"/>
</dbReference>
<dbReference type="FunFam" id="1.20.1070.10:FF:000096">
    <property type="entry name" value="Odorant receptor 131-2"/>
    <property type="match status" value="1"/>
</dbReference>
<dbReference type="Ensembl" id="ENSENLT00000045139.1">
    <property type="protein sequence ID" value="ENSENLP00000044040.1"/>
    <property type="gene ID" value="ENSENLG00000018771.1"/>
</dbReference>
<dbReference type="PANTHER" id="PTHR26451:SF886">
    <property type="entry name" value="GROWTH HORMONE SECRETAGOGUE RECEPTOR TYPE 1-LIKE-RELATED"/>
    <property type="match status" value="1"/>
</dbReference>
<keyword evidence="4 5" id="KW-0472">Membrane</keyword>
<dbReference type="InParanoid" id="A0A665WK40"/>
<dbReference type="OrthoDB" id="8759131at2759"/>
<dbReference type="OMA" id="FGVTMQM"/>
<protein>
    <submittedName>
        <fullName evidence="7">Odorant receptor 131-2-like</fullName>
    </submittedName>
</protein>
<accession>A0A665WK40</accession>
<organism evidence="7 8">
    <name type="scientific">Echeneis naucrates</name>
    <name type="common">Live sharksucker</name>
    <dbReference type="NCBI Taxonomy" id="173247"/>
    <lineage>
        <taxon>Eukaryota</taxon>
        <taxon>Metazoa</taxon>
        <taxon>Chordata</taxon>
        <taxon>Craniata</taxon>
        <taxon>Vertebrata</taxon>
        <taxon>Euteleostomi</taxon>
        <taxon>Actinopterygii</taxon>
        <taxon>Neopterygii</taxon>
        <taxon>Teleostei</taxon>
        <taxon>Neoteleostei</taxon>
        <taxon>Acanthomorphata</taxon>
        <taxon>Carangaria</taxon>
        <taxon>Carangiformes</taxon>
        <taxon>Echeneidae</taxon>
        <taxon>Echeneis</taxon>
    </lineage>
</organism>
<dbReference type="FunCoup" id="A0A665WK40">
    <property type="interactions" value="20"/>
</dbReference>
<reference evidence="7" key="3">
    <citation type="submission" date="2025-09" db="UniProtKB">
        <authorList>
            <consortium name="Ensembl"/>
        </authorList>
    </citation>
    <scope>IDENTIFICATION</scope>
</reference>
<dbReference type="Pfam" id="PF00001">
    <property type="entry name" value="7tm_1"/>
    <property type="match status" value="1"/>
</dbReference>
<reference evidence="7" key="1">
    <citation type="submission" date="2021-04" db="EMBL/GenBank/DDBJ databases">
        <authorList>
            <consortium name="Wellcome Sanger Institute Data Sharing"/>
        </authorList>
    </citation>
    <scope>NUCLEOTIDE SEQUENCE [LARGE SCALE GENOMIC DNA]</scope>
</reference>
<reference evidence="7" key="2">
    <citation type="submission" date="2025-08" db="UniProtKB">
        <authorList>
            <consortium name="Ensembl"/>
        </authorList>
    </citation>
    <scope>IDENTIFICATION</scope>
</reference>
<keyword evidence="3 5" id="KW-1133">Transmembrane helix</keyword>
<evidence type="ECO:0000259" key="6">
    <source>
        <dbReference type="PROSITE" id="PS50262"/>
    </source>
</evidence>
<dbReference type="Proteomes" id="UP000472264">
    <property type="component" value="Chromosome 13"/>
</dbReference>
<evidence type="ECO:0000256" key="1">
    <source>
        <dbReference type="ARBA" id="ARBA00004370"/>
    </source>
</evidence>
<dbReference type="CDD" id="cd00637">
    <property type="entry name" value="7tm_classA_rhodopsin-like"/>
    <property type="match status" value="1"/>
</dbReference>
<feature type="transmembrane region" description="Helical" evidence="5">
    <location>
        <begin position="85"/>
        <end position="112"/>
    </location>
</feature>
<dbReference type="GO" id="GO:0004930">
    <property type="term" value="F:G protein-coupled receptor activity"/>
    <property type="evidence" value="ECO:0007669"/>
    <property type="project" value="InterPro"/>
</dbReference>
<keyword evidence="2 5" id="KW-0812">Transmembrane</keyword>
<evidence type="ECO:0000256" key="3">
    <source>
        <dbReference type="ARBA" id="ARBA00022989"/>
    </source>
</evidence>
<feature type="transmembrane region" description="Helical" evidence="5">
    <location>
        <begin position="187"/>
        <end position="208"/>
    </location>
</feature>
<feature type="domain" description="G-protein coupled receptors family 1 profile" evidence="6">
    <location>
        <begin position="34"/>
        <end position="283"/>
    </location>
</feature>
<feature type="transmembrane region" description="Helical" evidence="5">
    <location>
        <begin position="133"/>
        <end position="156"/>
    </location>
</feature>
<dbReference type="GO" id="GO:0005549">
    <property type="term" value="F:odorant binding"/>
    <property type="evidence" value="ECO:0007669"/>
    <property type="project" value="TreeGrafter"/>
</dbReference>